<reference evidence="2 3" key="1">
    <citation type="submission" date="2018-06" db="EMBL/GenBank/DDBJ databases">
        <title>A transcriptomic atlas of mushroom development highlights an independent origin of complex multicellularity.</title>
        <authorList>
            <consortium name="DOE Joint Genome Institute"/>
            <person name="Krizsan K."/>
            <person name="Almasi E."/>
            <person name="Merenyi Z."/>
            <person name="Sahu N."/>
            <person name="Viragh M."/>
            <person name="Koszo T."/>
            <person name="Mondo S."/>
            <person name="Kiss B."/>
            <person name="Balint B."/>
            <person name="Kues U."/>
            <person name="Barry K."/>
            <person name="Hegedus J.C."/>
            <person name="Henrissat B."/>
            <person name="Johnson J."/>
            <person name="Lipzen A."/>
            <person name="Ohm R."/>
            <person name="Nagy I."/>
            <person name="Pangilinan J."/>
            <person name="Yan J."/>
            <person name="Xiong Y."/>
            <person name="Grigoriev I.V."/>
            <person name="Hibbett D.S."/>
            <person name="Nagy L.G."/>
        </authorList>
    </citation>
    <scope>NUCLEOTIDE SEQUENCE [LARGE SCALE GENOMIC DNA]</scope>
    <source>
        <strain evidence="2 3">SZMC22713</strain>
    </source>
</reference>
<organism evidence="2 3">
    <name type="scientific">Rickenella mellea</name>
    <dbReference type="NCBI Taxonomy" id="50990"/>
    <lineage>
        <taxon>Eukaryota</taxon>
        <taxon>Fungi</taxon>
        <taxon>Dikarya</taxon>
        <taxon>Basidiomycota</taxon>
        <taxon>Agaricomycotina</taxon>
        <taxon>Agaricomycetes</taxon>
        <taxon>Hymenochaetales</taxon>
        <taxon>Rickenellaceae</taxon>
        <taxon>Rickenella</taxon>
    </lineage>
</organism>
<protein>
    <submittedName>
        <fullName evidence="2">Uncharacterized protein</fullName>
    </submittedName>
</protein>
<feature type="region of interest" description="Disordered" evidence="1">
    <location>
        <begin position="338"/>
        <end position="420"/>
    </location>
</feature>
<dbReference type="AlphaFoldDB" id="A0A4Y7QIG8"/>
<name>A0A4Y7QIG8_9AGAM</name>
<feature type="compositionally biased region" description="Basic and acidic residues" evidence="1">
    <location>
        <begin position="338"/>
        <end position="347"/>
    </location>
</feature>
<proteinExistence type="predicted"/>
<dbReference type="Proteomes" id="UP000294933">
    <property type="component" value="Unassembled WGS sequence"/>
</dbReference>
<keyword evidence="3" id="KW-1185">Reference proteome</keyword>
<gene>
    <name evidence="2" type="ORF">BD410DRAFT_800205</name>
</gene>
<sequence>MHLSSPSARPLVQLPSFNSLLTNIGNMPVLSHAQDDTTAHCGRARLTSSPVHYHSPARPRTEQSTHAAPPQGLMPPAQIRSGHDLRTPERSGPGGVLLVNVDPRDLDAAKTLALMRSGGTPRKPEASQSSTTRTPDRPRVDSSKMRSSPYARPSPSQAQRTPAQPSTRKSMSNLRPIRPANAQPSPTPAKQDPANNATMHMASLVPTRTLRPLHPINVNFVPMFYPNFGHIGKIFDLHSAFGFQFGERGLPLDKVKLKQMCYHDIGLDVQSSSIFLIISWRGYPHEIGTAMKQVQPVHGFSELSIAVEISAMIEELQARVYKSGVTIDPEYRAYEINKKMRSKRDGHSFPLTTTPPRPTDKPRPRPPSPAATRKHAGARKQPELALALPRPADRVHKNKRGVLRPTTPRAARHALATPPR</sequence>
<accession>A0A4Y7QIG8</accession>
<feature type="compositionally biased region" description="Polar residues" evidence="1">
    <location>
        <begin position="154"/>
        <end position="173"/>
    </location>
</feature>
<dbReference type="EMBL" id="ML170160">
    <property type="protein sequence ID" value="TDL27156.1"/>
    <property type="molecule type" value="Genomic_DNA"/>
</dbReference>
<feature type="region of interest" description="Disordered" evidence="1">
    <location>
        <begin position="114"/>
        <end position="195"/>
    </location>
</feature>
<feature type="compositionally biased region" description="Basic and acidic residues" evidence="1">
    <location>
        <begin position="134"/>
        <end position="144"/>
    </location>
</feature>
<evidence type="ECO:0000313" key="2">
    <source>
        <dbReference type="EMBL" id="TDL27156.1"/>
    </source>
</evidence>
<dbReference type="VEuPathDB" id="FungiDB:BD410DRAFT_800205"/>
<evidence type="ECO:0000256" key="1">
    <source>
        <dbReference type="SAM" id="MobiDB-lite"/>
    </source>
</evidence>
<evidence type="ECO:0000313" key="3">
    <source>
        <dbReference type="Proteomes" id="UP000294933"/>
    </source>
</evidence>
<feature type="region of interest" description="Disordered" evidence="1">
    <location>
        <begin position="47"/>
        <end position="100"/>
    </location>
</feature>